<dbReference type="EMBL" id="NOZR01000003">
    <property type="protein sequence ID" value="OYN81721.1"/>
    <property type="molecule type" value="Genomic_DNA"/>
</dbReference>
<organism evidence="1 2">
    <name type="scientific">Mycolicibacterium sphagni</name>
    <dbReference type="NCBI Taxonomy" id="1786"/>
    <lineage>
        <taxon>Bacteria</taxon>
        <taxon>Bacillati</taxon>
        <taxon>Actinomycetota</taxon>
        <taxon>Actinomycetes</taxon>
        <taxon>Mycobacteriales</taxon>
        <taxon>Mycobacteriaceae</taxon>
        <taxon>Mycolicibacterium</taxon>
    </lineage>
</organism>
<dbReference type="OrthoDB" id="3383452at2"/>
<gene>
    <name evidence="1" type="ORF">CG716_05030</name>
</gene>
<evidence type="ECO:0000313" key="1">
    <source>
        <dbReference type="EMBL" id="OYN81721.1"/>
    </source>
</evidence>
<keyword evidence="2" id="KW-1185">Reference proteome</keyword>
<name>A0A255DSQ4_9MYCO</name>
<dbReference type="AlphaFoldDB" id="A0A255DSQ4"/>
<proteinExistence type="predicted"/>
<protein>
    <submittedName>
        <fullName evidence="1">Uncharacterized protein</fullName>
    </submittedName>
</protein>
<reference evidence="1 2" key="1">
    <citation type="submission" date="2017-07" db="EMBL/GenBank/DDBJ databases">
        <title>The new phylogeny of genus Mycobacterium.</title>
        <authorList>
            <person name="Tortoli E."/>
            <person name="Trovato A."/>
            <person name="Cirillo D.M."/>
        </authorList>
    </citation>
    <scope>NUCLEOTIDE SEQUENCE [LARGE SCALE GENOMIC DNA]</scope>
    <source>
        <strain evidence="1 2">ATCC 33027</strain>
    </source>
</reference>
<accession>A0A255DSQ4</accession>
<dbReference type="Proteomes" id="UP000216063">
    <property type="component" value="Unassembled WGS sequence"/>
</dbReference>
<sequence>MSEFGKIHRKFWEHRKVKQCSNGAIGLWAKANSWCRDNRSAGVIPLDDVLLLGTREEADELVNAGLWLKGVRGDLPVAIFKDYEEWNDDVEPDTEAGNLVRRVVPASHPSVVRAQLVRQASSLLREGLDLGVVEAALKLWLTKSLSPSLLPSLASEAMKDAQRAATLRNTINECLKSGQVSPLKAYGFIFTAPDPPDGLDVEQRRAFMGGAKRDWLRELKERVAA</sequence>
<comment type="caution">
    <text evidence="1">The sequence shown here is derived from an EMBL/GenBank/DDBJ whole genome shotgun (WGS) entry which is preliminary data.</text>
</comment>
<evidence type="ECO:0000313" key="2">
    <source>
        <dbReference type="Proteomes" id="UP000216063"/>
    </source>
</evidence>
<dbReference type="RefSeq" id="WP_094477062.1">
    <property type="nucleotide sequence ID" value="NZ_NOZR01000003.1"/>
</dbReference>